<sequence>MIFQGKWNKVLLEMNNKKDLIDQDDEINPFEDDSFIPQITPGMKPFEPEIEDVPLETSRETPAAAPAAASGTASVFARLSPYFQVDETTLKRKLITALKLGELKSLRDQETQADAQLDLYSTIWITATVVVVLFLSYSGSGVIKSLITNRISRVTKFQILIHCFLLFYIYVLGVPIAGFLICKFVFKEAFDVITTIDTYGVSNIVWVPIGFVGVVAGGLRGSNENIVKWILVVIGGTYSGTIIYTQLKNVVNELENGKVLLYVMIGVHVLFTLLVRWLVL</sequence>
<dbReference type="PANTHER" id="PTHR12822:SF2">
    <property type="entry name" value="PROTEIN YIPF"/>
    <property type="match status" value="1"/>
</dbReference>
<comment type="caution">
    <text evidence="2">The sequence shown here is derived from an EMBL/GenBank/DDBJ whole genome shotgun (WGS) entry which is preliminary data.</text>
</comment>
<feature type="transmembrane region" description="Helical" evidence="1">
    <location>
        <begin position="259"/>
        <end position="279"/>
    </location>
</feature>
<feature type="transmembrane region" description="Helical" evidence="1">
    <location>
        <begin position="198"/>
        <end position="219"/>
    </location>
</feature>
<keyword evidence="1" id="KW-0812">Transmembrane</keyword>
<keyword evidence="1" id="KW-1133">Transmembrane helix</keyword>
<dbReference type="AlphaFoldDB" id="A0A0A8L5T7"/>
<dbReference type="GO" id="GO:0016192">
    <property type="term" value="P:vesicle-mediated transport"/>
    <property type="evidence" value="ECO:0007669"/>
    <property type="project" value="InterPro"/>
</dbReference>
<feature type="transmembrane region" description="Helical" evidence="1">
    <location>
        <begin position="159"/>
        <end position="186"/>
    </location>
</feature>
<protein>
    <submittedName>
        <fullName evidence="2">WGS project CCBQ000000000 data, contig 00106</fullName>
    </submittedName>
</protein>
<dbReference type="OrthoDB" id="10256463at2759"/>
<keyword evidence="1" id="KW-0472">Membrane</keyword>
<keyword evidence="3" id="KW-1185">Reference proteome</keyword>
<evidence type="ECO:0000313" key="3">
    <source>
        <dbReference type="Proteomes" id="UP000031516"/>
    </source>
</evidence>
<dbReference type="GO" id="GO:0031267">
    <property type="term" value="F:small GTPase binding"/>
    <property type="evidence" value="ECO:0007669"/>
    <property type="project" value="InterPro"/>
</dbReference>
<feature type="transmembrane region" description="Helical" evidence="1">
    <location>
        <begin position="123"/>
        <end position="147"/>
    </location>
</feature>
<dbReference type="GO" id="GO:0005794">
    <property type="term" value="C:Golgi apparatus"/>
    <property type="evidence" value="ECO:0007669"/>
    <property type="project" value="InterPro"/>
</dbReference>
<proteinExistence type="predicted"/>
<gene>
    <name evidence="2" type="ORF">KLDO_g2686.t2</name>
</gene>
<evidence type="ECO:0000313" key="2">
    <source>
        <dbReference type="EMBL" id="CDO94420.1"/>
    </source>
</evidence>
<dbReference type="InterPro" id="IPR039765">
    <property type="entry name" value="Yip5/YIPF1/YIPF2"/>
</dbReference>
<reference evidence="2 3" key="1">
    <citation type="submission" date="2014-03" db="EMBL/GenBank/DDBJ databases">
        <title>The genome of Kluyveromyces dobzhanskii.</title>
        <authorList>
            <person name="Nystedt B."/>
            <person name="Astrom S."/>
        </authorList>
    </citation>
    <scope>NUCLEOTIDE SEQUENCE [LARGE SCALE GENOMIC DNA]</scope>
    <source>
        <strain evidence="2 3">CBS 2104</strain>
    </source>
</reference>
<evidence type="ECO:0000256" key="1">
    <source>
        <dbReference type="SAM" id="Phobius"/>
    </source>
</evidence>
<dbReference type="PANTHER" id="PTHR12822">
    <property type="entry name" value="PROTEIN YIPF"/>
    <property type="match status" value="1"/>
</dbReference>
<dbReference type="Proteomes" id="UP000031516">
    <property type="component" value="Unassembled WGS sequence"/>
</dbReference>
<feature type="transmembrane region" description="Helical" evidence="1">
    <location>
        <begin position="226"/>
        <end position="247"/>
    </location>
</feature>
<organism evidence="2 3">
    <name type="scientific">Kluyveromyces dobzhanskii CBS 2104</name>
    <dbReference type="NCBI Taxonomy" id="1427455"/>
    <lineage>
        <taxon>Eukaryota</taxon>
        <taxon>Fungi</taxon>
        <taxon>Dikarya</taxon>
        <taxon>Ascomycota</taxon>
        <taxon>Saccharomycotina</taxon>
        <taxon>Saccharomycetes</taxon>
        <taxon>Saccharomycetales</taxon>
        <taxon>Saccharomycetaceae</taxon>
        <taxon>Kluyveromyces</taxon>
    </lineage>
</organism>
<name>A0A0A8L5T7_9SACH</name>
<accession>A0A0A8L5T7</accession>
<dbReference type="EMBL" id="CCBQ010000037">
    <property type="protein sequence ID" value="CDO94420.1"/>
    <property type="molecule type" value="Genomic_DNA"/>
</dbReference>